<dbReference type="Proteomes" id="UP000326554">
    <property type="component" value="Unassembled WGS sequence"/>
</dbReference>
<proteinExistence type="inferred from homology"/>
<evidence type="ECO:0000256" key="6">
    <source>
        <dbReference type="ARBA" id="ARBA00029628"/>
    </source>
</evidence>
<evidence type="ECO:0000256" key="4">
    <source>
        <dbReference type="ARBA" id="ARBA00023015"/>
    </source>
</evidence>
<evidence type="ECO:0000256" key="3">
    <source>
        <dbReference type="ARBA" id="ARBA00022491"/>
    </source>
</evidence>
<gene>
    <name evidence="8" type="ORF">F3S47_08210</name>
</gene>
<keyword evidence="4" id="KW-0805">Transcription regulation</keyword>
<dbReference type="InterPro" id="IPR002712">
    <property type="entry name" value="CcdB"/>
</dbReference>
<evidence type="ECO:0000256" key="7">
    <source>
        <dbReference type="ARBA" id="ARBA00033135"/>
    </source>
</evidence>
<dbReference type="AlphaFoldDB" id="A0A5J5GMF5"/>
<dbReference type="InterPro" id="IPR011067">
    <property type="entry name" value="Plasmid_toxin/cell-grow_inhib"/>
</dbReference>
<evidence type="ECO:0000313" key="8">
    <source>
        <dbReference type="EMBL" id="KAA9009227.1"/>
    </source>
</evidence>
<keyword evidence="3" id="KW-0678">Repressor</keyword>
<reference evidence="8 9" key="1">
    <citation type="submission" date="2019-09" db="EMBL/GenBank/DDBJ databases">
        <authorList>
            <person name="Park J.-S."/>
            <person name="Choi H.-J."/>
        </authorList>
    </citation>
    <scope>NUCLEOTIDE SEQUENCE [LARGE SCALE GENOMIC DNA]</scope>
    <source>
        <strain evidence="8 9">176SS1-4</strain>
    </source>
</reference>
<dbReference type="Gene3D" id="2.30.30.110">
    <property type="match status" value="1"/>
</dbReference>
<keyword evidence="9" id="KW-1185">Reference proteome</keyword>
<dbReference type="SUPFAM" id="SSF50118">
    <property type="entry name" value="Cell growth inhibitor/plasmid maintenance toxic component"/>
    <property type="match status" value="1"/>
</dbReference>
<dbReference type="RefSeq" id="WP_150444760.1">
    <property type="nucleotide sequence ID" value="NZ_VYQE01000002.1"/>
</dbReference>
<comment type="similarity">
    <text evidence="1">Belongs to the CcdB toxin family.</text>
</comment>
<evidence type="ECO:0000256" key="1">
    <source>
        <dbReference type="ARBA" id="ARBA00005230"/>
    </source>
</evidence>
<evidence type="ECO:0000313" key="9">
    <source>
        <dbReference type="Proteomes" id="UP000326554"/>
    </source>
</evidence>
<comment type="caution">
    <text evidence="8">The sequence shown here is derived from an EMBL/GenBank/DDBJ whole genome shotgun (WGS) entry which is preliminary data.</text>
</comment>
<dbReference type="EMBL" id="VYQE01000002">
    <property type="protein sequence ID" value="KAA9009227.1"/>
    <property type="molecule type" value="Genomic_DNA"/>
</dbReference>
<evidence type="ECO:0000256" key="5">
    <source>
        <dbReference type="ARBA" id="ARBA00023163"/>
    </source>
</evidence>
<sequence>MSEPRIFHQFDVFRQPDRSYVLNLRNDVLDGLPVLPVALLEPAEGRYTAIRGLQPVLTVGEVRLRLAPHFLVTLALPEVGPTIANLAHERDEIIRALDLLLTGV</sequence>
<dbReference type="Pfam" id="PF01845">
    <property type="entry name" value="CcdB"/>
    <property type="match status" value="1"/>
</dbReference>
<protein>
    <recommendedName>
        <fullName evidence="2">Toxin CcdB</fullName>
    </recommendedName>
    <alternativeName>
        <fullName evidence="7">Cytotoxic protein CcdB</fullName>
    </alternativeName>
    <alternativeName>
        <fullName evidence="6">Protein LetD</fullName>
    </alternativeName>
</protein>
<name>A0A5J5GMF5_9RHOB</name>
<evidence type="ECO:0000256" key="2">
    <source>
        <dbReference type="ARBA" id="ARBA00015075"/>
    </source>
</evidence>
<organism evidence="8 9">
    <name type="scientific">Histidinibacterium aquaticum</name>
    <dbReference type="NCBI Taxonomy" id="2613962"/>
    <lineage>
        <taxon>Bacteria</taxon>
        <taxon>Pseudomonadati</taxon>
        <taxon>Pseudomonadota</taxon>
        <taxon>Alphaproteobacteria</taxon>
        <taxon>Rhodobacterales</taxon>
        <taxon>Paracoccaceae</taxon>
        <taxon>Histidinibacterium</taxon>
    </lineage>
</organism>
<dbReference type="GO" id="GO:0006276">
    <property type="term" value="P:plasmid maintenance"/>
    <property type="evidence" value="ECO:0007669"/>
    <property type="project" value="InterPro"/>
</dbReference>
<dbReference type="GO" id="GO:0008657">
    <property type="term" value="F:DNA topoisomerase type II (double strand cut, ATP-hydrolyzing) inhibitor activity"/>
    <property type="evidence" value="ECO:0007669"/>
    <property type="project" value="InterPro"/>
</dbReference>
<accession>A0A5J5GMF5</accession>
<keyword evidence="5" id="KW-0804">Transcription</keyword>